<feature type="region of interest" description="Disordered" evidence="2">
    <location>
        <begin position="71"/>
        <end position="92"/>
    </location>
</feature>
<evidence type="ECO:0000256" key="2">
    <source>
        <dbReference type="SAM" id="MobiDB-lite"/>
    </source>
</evidence>
<dbReference type="Gene3D" id="2.30.40.10">
    <property type="entry name" value="Urease, subunit C, domain 1"/>
    <property type="match status" value="1"/>
</dbReference>
<dbReference type="OrthoDB" id="3204583at2"/>
<dbReference type="InterPro" id="IPR050287">
    <property type="entry name" value="MTA/SAH_deaminase"/>
</dbReference>
<dbReference type="EMBL" id="RKQZ01000001">
    <property type="protein sequence ID" value="RPF19521.1"/>
    <property type="molecule type" value="Genomic_DNA"/>
</dbReference>
<evidence type="ECO:0000256" key="1">
    <source>
        <dbReference type="ARBA" id="ARBA00022801"/>
    </source>
</evidence>
<dbReference type="NCBIfam" id="NF006681">
    <property type="entry name" value="PRK09229.1-2"/>
    <property type="match status" value="1"/>
</dbReference>
<comment type="caution">
    <text evidence="4">The sequence shown here is derived from an EMBL/GenBank/DDBJ whole genome shotgun (WGS) entry which is preliminary data.</text>
</comment>
<dbReference type="NCBIfam" id="TIGR02022">
    <property type="entry name" value="hutF"/>
    <property type="match status" value="1"/>
</dbReference>
<dbReference type="InterPro" id="IPR032466">
    <property type="entry name" value="Metal_Hydrolase"/>
</dbReference>
<dbReference type="GO" id="GO:0016810">
    <property type="term" value="F:hydrolase activity, acting on carbon-nitrogen (but not peptide) bonds"/>
    <property type="evidence" value="ECO:0007669"/>
    <property type="project" value="InterPro"/>
</dbReference>
<dbReference type="AlphaFoldDB" id="A0A3N4ZHY9"/>
<dbReference type="SUPFAM" id="SSF51338">
    <property type="entry name" value="Composite domain of metallo-dependent hydrolases"/>
    <property type="match status" value="1"/>
</dbReference>
<protein>
    <submittedName>
        <fullName evidence="4">Formiminoglutamate deiminase</fullName>
    </submittedName>
</protein>
<dbReference type="PANTHER" id="PTHR43794">
    <property type="entry name" value="AMINOHYDROLASE SSNA-RELATED"/>
    <property type="match status" value="1"/>
</dbReference>
<accession>A0A3N4ZHY9</accession>
<dbReference type="SUPFAM" id="SSF51556">
    <property type="entry name" value="Metallo-dependent hydrolases"/>
    <property type="match status" value="1"/>
</dbReference>
<reference evidence="4 5" key="1">
    <citation type="submission" date="2018-11" db="EMBL/GenBank/DDBJ databases">
        <title>Sequencing the genomes of 1000 actinobacteria strains.</title>
        <authorList>
            <person name="Klenk H.-P."/>
        </authorList>
    </citation>
    <scope>NUCLEOTIDE SEQUENCE [LARGE SCALE GENOMIC DNA]</scope>
    <source>
        <strain evidence="4 5">DSM 15700</strain>
    </source>
</reference>
<dbReference type="InterPro" id="IPR011059">
    <property type="entry name" value="Metal-dep_hydrolase_composite"/>
</dbReference>
<dbReference type="Proteomes" id="UP000280501">
    <property type="component" value="Unassembled WGS sequence"/>
</dbReference>
<keyword evidence="1" id="KW-0378">Hydrolase</keyword>
<evidence type="ECO:0000259" key="3">
    <source>
        <dbReference type="Pfam" id="PF01979"/>
    </source>
</evidence>
<dbReference type="InterPro" id="IPR010252">
    <property type="entry name" value="HutF"/>
</dbReference>
<evidence type="ECO:0000313" key="5">
    <source>
        <dbReference type="Proteomes" id="UP000280501"/>
    </source>
</evidence>
<feature type="compositionally biased region" description="Gly residues" evidence="2">
    <location>
        <begin position="78"/>
        <end position="88"/>
    </location>
</feature>
<organism evidence="4 5">
    <name type="scientific">Myceligenerans xiligouense</name>
    <dbReference type="NCBI Taxonomy" id="253184"/>
    <lineage>
        <taxon>Bacteria</taxon>
        <taxon>Bacillati</taxon>
        <taxon>Actinomycetota</taxon>
        <taxon>Actinomycetes</taxon>
        <taxon>Micrococcales</taxon>
        <taxon>Promicromonosporaceae</taxon>
        <taxon>Myceligenerans</taxon>
    </lineage>
</organism>
<keyword evidence="5" id="KW-1185">Reference proteome</keyword>
<dbReference type="Gene3D" id="3.20.20.140">
    <property type="entry name" value="Metal-dependent hydrolases"/>
    <property type="match status" value="1"/>
</dbReference>
<evidence type="ECO:0000313" key="4">
    <source>
        <dbReference type="EMBL" id="RPF19521.1"/>
    </source>
</evidence>
<dbReference type="InterPro" id="IPR006680">
    <property type="entry name" value="Amidohydro-rel"/>
</dbReference>
<name>A0A3N4ZHY9_9MICO</name>
<feature type="domain" description="Amidohydrolase-related" evidence="3">
    <location>
        <begin position="50"/>
        <end position="446"/>
    </location>
</feature>
<dbReference type="PANTHER" id="PTHR43794:SF11">
    <property type="entry name" value="AMIDOHYDROLASE-RELATED DOMAIN-CONTAINING PROTEIN"/>
    <property type="match status" value="1"/>
</dbReference>
<dbReference type="Pfam" id="PF01979">
    <property type="entry name" value="Amidohydro_1"/>
    <property type="match status" value="1"/>
</dbReference>
<gene>
    <name evidence="4" type="ORF">EDD34_0070</name>
</gene>
<proteinExistence type="predicted"/>
<sequence length="477" mass="49565">MSSWWCDWAWVGGRQAVAGVLIRAAGGRVTEVTPGVQRPADTTRLPGLTLPAFANAHSHAFHRVLRGRTHGLSDDAGRGGPGHPGGAGRPAAGAGSFWTWREQMYRAAERLDPDSYHRLARAVFAEMVLAGYGVVGEFHYLHHAAGGRPYADPNAMGEALIAAADDAGIRLTLLDTCYLTAGVDGEPLSGVQQRFGDAGAEGWASRVEALAASRSGGAVRVGAAVHSVRAVPPDGIGTVAAWAERHDAPLHVHLSEQPQENADCLAVHGCTPTALLGAQGALGPRTTVVHATHLTADDVGRLARSSARACVTRTTERDLADGAPTLGELVGAGVPLTIGSDSNAIVDPFDEVRGLELDERVRTLARGHLSAPTLLRAGTREGYASLGWSGPREGDGGIGVGDLADFTVISLDSVRMAGWTRPTLLDHTVFAAAAADVTDTIVGGRHVVRDGVHQAIPDTAAELRRSIDAVAAGTGEP</sequence>
<dbReference type="RefSeq" id="WP_123812816.1">
    <property type="nucleotide sequence ID" value="NZ_RKQZ01000001.1"/>
</dbReference>